<evidence type="ECO:0000313" key="2">
    <source>
        <dbReference type="EMBL" id="AMJ74603.1"/>
    </source>
</evidence>
<keyword evidence="1" id="KW-0812">Transmembrane</keyword>
<feature type="transmembrane region" description="Helical" evidence="1">
    <location>
        <begin position="72"/>
        <end position="90"/>
    </location>
</feature>
<keyword evidence="1" id="KW-0472">Membrane</keyword>
<dbReference type="Proteomes" id="UP000056750">
    <property type="component" value="Chromosome"/>
</dbReference>
<feature type="transmembrane region" description="Helical" evidence="1">
    <location>
        <begin position="43"/>
        <end position="65"/>
    </location>
</feature>
<proteinExistence type="predicted"/>
<feature type="transmembrane region" description="Helical" evidence="1">
    <location>
        <begin position="7"/>
        <end position="31"/>
    </location>
</feature>
<evidence type="ECO:0008006" key="4">
    <source>
        <dbReference type="Google" id="ProtNLM"/>
    </source>
</evidence>
<dbReference type="RefSeq" id="WP_057791523.1">
    <property type="nucleotide sequence ID" value="NZ_CP013926.1"/>
</dbReference>
<gene>
    <name evidence="2" type="ORF">AVL57_11910</name>
</gene>
<reference evidence="2 3" key="1">
    <citation type="submission" date="2015-12" db="EMBL/GenBank/DDBJ databases">
        <title>Intraspecies pangenome expansion in the marine bacterium Alteromonas.</title>
        <authorList>
            <person name="Lopez-Perez M."/>
            <person name="Rodriguez-Valera F."/>
        </authorList>
    </citation>
    <scope>NUCLEOTIDE SEQUENCE [LARGE SCALE GENOMIC DNA]</scope>
    <source>
        <strain evidence="2 3">LMG 21861</strain>
    </source>
</reference>
<protein>
    <recommendedName>
        <fullName evidence="4">Iron transporter</fullName>
    </recommendedName>
</protein>
<name>A0ABM5YKI0_9ALTE</name>
<evidence type="ECO:0000313" key="3">
    <source>
        <dbReference type="Proteomes" id="UP000056750"/>
    </source>
</evidence>
<accession>A0ABM5YKI0</accession>
<dbReference type="EMBL" id="CP013926">
    <property type="protein sequence ID" value="AMJ74603.1"/>
    <property type="molecule type" value="Genomic_DNA"/>
</dbReference>
<keyword evidence="1" id="KW-1133">Transmembrane helix</keyword>
<sequence length="93" mass="10118">MNKNVDIILRSIAAVIGGYVLSALSSIYLTYGLVNLLYINEGVAVLSASMLSYIVFFAFFIASFAVSNIAKWLIFLILLIAVAVLFLPLVDVL</sequence>
<organism evidence="2 3">
    <name type="scientific">Alteromonas stellipolaris</name>
    <dbReference type="NCBI Taxonomy" id="233316"/>
    <lineage>
        <taxon>Bacteria</taxon>
        <taxon>Pseudomonadati</taxon>
        <taxon>Pseudomonadota</taxon>
        <taxon>Gammaproteobacteria</taxon>
        <taxon>Alteromonadales</taxon>
        <taxon>Alteromonadaceae</taxon>
        <taxon>Alteromonas/Salinimonas group</taxon>
        <taxon>Alteromonas</taxon>
    </lineage>
</organism>
<keyword evidence="3" id="KW-1185">Reference proteome</keyword>
<evidence type="ECO:0000256" key="1">
    <source>
        <dbReference type="SAM" id="Phobius"/>
    </source>
</evidence>